<comment type="caution">
    <text evidence="3">The sequence shown here is derived from an EMBL/GenBank/DDBJ whole genome shotgun (WGS) entry which is preliminary data.</text>
</comment>
<keyword evidence="4" id="KW-1185">Reference proteome</keyword>
<protein>
    <recommendedName>
        <fullName evidence="5">Transmembrane protein</fullName>
    </recommendedName>
</protein>
<dbReference type="Gene3D" id="2.60.120.260">
    <property type="entry name" value="Galactose-binding domain-like"/>
    <property type="match status" value="1"/>
</dbReference>
<keyword evidence="2" id="KW-0812">Transmembrane</keyword>
<gene>
    <name evidence="3" type="ORF">VNI00_018933</name>
</gene>
<evidence type="ECO:0000313" key="3">
    <source>
        <dbReference type="EMBL" id="KAK7016373.1"/>
    </source>
</evidence>
<dbReference type="AlphaFoldDB" id="A0AAW0ATT5"/>
<accession>A0AAW0ATT5</accession>
<feature type="transmembrane region" description="Helical" evidence="2">
    <location>
        <begin position="252"/>
        <end position="276"/>
    </location>
</feature>
<proteinExistence type="predicted"/>
<evidence type="ECO:0000256" key="2">
    <source>
        <dbReference type="SAM" id="Phobius"/>
    </source>
</evidence>
<keyword evidence="2" id="KW-1133">Transmembrane helix</keyword>
<feature type="compositionally biased region" description="Low complexity" evidence="1">
    <location>
        <begin position="233"/>
        <end position="250"/>
    </location>
</feature>
<evidence type="ECO:0000313" key="4">
    <source>
        <dbReference type="Proteomes" id="UP001383192"/>
    </source>
</evidence>
<evidence type="ECO:0000256" key="1">
    <source>
        <dbReference type="SAM" id="MobiDB-lite"/>
    </source>
</evidence>
<organism evidence="3 4">
    <name type="scientific">Paramarasmius palmivorus</name>
    <dbReference type="NCBI Taxonomy" id="297713"/>
    <lineage>
        <taxon>Eukaryota</taxon>
        <taxon>Fungi</taxon>
        <taxon>Dikarya</taxon>
        <taxon>Basidiomycota</taxon>
        <taxon>Agaricomycotina</taxon>
        <taxon>Agaricomycetes</taxon>
        <taxon>Agaricomycetidae</taxon>
        <taxon>Agaricales</taxon>
        <taxon>Marasmiineae</taxon>
        <taxon>Marasmiaceae</taxon>
        <taxon>Paramarasmius</taxon>
    </lineage>
</organism>
<name>A0AAW0ATT5_9AGAR</name>
<feature type="region of interest" description="Disordered" evidence="1">
    <location>
        <begin position="224"/>
        <end position="251"/>
    </location>
</feature>
<reference evidence="3 4" key="1">
    <citation type="submission" date="2024-01" db="EMBL/GenBank/DDBJ databases">
        <title>A draft genome for a cacao thread blight-causing isolate of Paramarasmius palmivorus.</title>
        <authorList>
            <person name="Baruah I.K."/>
            <person name="Bukari Y."/>
            <person name="Amoako-Attah I."/>
            <person name="Meinhardt L.W."/>
            <person name="Bailey B.A."/>
            <person name="Cohen S.P."/>
        </authorList>
    </citation>
    <scope>NUCLEOTIDE SEQUENCE [LARGE SCALE GENOMIC DNA]</scope>
    <source>
        <strain evidence="3 4">GH-12</strain>
    </source>
</reference>
<keyword evidence="2" id="KW-0472">Membrane</keyword>
<dbReference type="Proteomes" id="UP001383192">
    <property type="component" value="Unassembled WGS sequence"/>
</dbReference>
<sequence length="370" mass="41186">MRVDDTEHIITSYHGHYTQWYRTPSLSDGNHTLIFTGFGVTHRYVDYFLVTAGDTTPLPGKTIVVDDAITDEIWYTGQWKETLNKTYITKSPQGARAQALMNTTHITSTVGDSFEFQFAGLSISVYGSIQSFDNTSTITLAFDLDGNVTQKTFPQRNQTGVIDPNGNTDPNYLSFNASSLANANHTLLVNVTAIEGSQSFELDYITYTPSFAFITEKPTFLRSDGNATPAAPLPTTSKTQPPSSSTSQSPPIGPIIGGVIGGTIVLILLVILVYFWRKRAVEKETTSRSVAIEPFTTPLDADAKLRYRKEKGFVYWDQNTGSSRRAEISPLPRSETGDLHARIERLRRENERLVREYGHLPPEYDGNHRS</sequence>
<dbReference type="EMBL" id="JAYKXP010000290">
    <property type="protein sequence ID" value="KAK7016373.1"/>
    <property type="molecule type" value="Genomic_DNA"/>
</dbReference>
<evidence type="ECO:0008006" key="5">
    <source>
        <dbReference type="Google" id="ProtNLM"/>
    </source>
</evidence>